<feature type="non-terminal residue" evidence="1">
    <location>
        <position position="1"/>
    </location>
</feature>
<dbReference type="Proteomes" id="UP000023152">
    <property type="component" value="Unassembled WGS sequence"/>
</dbReference>
<accession>X6LQL5</accession>
<evidence type="ECO:0000313" key="1">
    <source>
        <dbReference type="EMBL" id="ETO03894.1"/>
    </source>
</evidence>
<keyword evidence="2" id="KW-1185">Reference proteome</keyword>
<sequence>PGIEKYKGKLVKCNELTKIFGEIENKSAQEKEKMKVIVIGNRMTGIDVCETLCVLGVRNVVNVYRTPRQLLPVWWGDKFNIPIDQYLGRMVDIADVFPPDLRHITLPDVDLRTYGFKHAQEPGIATFYRSLDFWCKKGFIRAHHGVH</sequence>
<proteinExistence type="predicted"/>
<evidence type="ECO:0000313" key="2">
    <source>
        <dbReference type="Proteomes" id="UP000023152"/>
    </source>
</evidence>
<comment type="caution">
    <text evidence="1">The sequence shown here is derived from an EMBL/GenBank/DDBJ whole genome shotgun (WGS) entry which is preliminary data.</text>
</comment>
<gene>
    <name evidence="1" type="ORF">RFI_33508</name>
</gene>
<dbReference type="Gene3D" id="3.50.50.60">
    <property type="entry name" value="FAD/NAD(P)-binding domain"/>
    <property type="match status" value="1"/>
</dbReference>
<dbReference type="AlphaFoldDB" id="X6LQL5"/>
<feature type="non-terminal residue" evidence="1">
    <location>
        <position position="147"/>
    </location>
</feature>
<dbReference type="EMBL" id="ASPP01031428">
    <property type="protein sequence ID" value="ETO03894.1"/>
    <property type="molecule type" value="Genomic_DNA"/>
</dbReference>
<dbReference type="SUPFAM" id="SSF51971">
    <property type="entry name" value="Nucleotide-binding domain"/>
    <property type="match status" value="1"/>
</dbReference>
<protein>
    <submittedName>
        <fullName evidence="1">Uncharacterized protein</fullName>
    </submittedName>
</protein>
<organism evidence="1 2">
    <name type="scientific">Reticulomyxa filosa</name>
    <dbReference type="NCBI Taxonomy" id="46433"/>
    <lineage>
        <taxon>Eukaryota</taxon>
        <taxon>Sar</taxon>
        <taxon>Rhizaria</taxon>
        <taxon>Retaria</taxon>
        <taxon>Foraminifera</taxon>
        <taxon>Monothalamids</taxon>
        <taxon>Reticulomyxidae</taxon>
        <taxon>Reticulomyxa</taxon>
    </lineage>
</organism>
<dbReference type="InterPro" id="IPR036188">
    <property type="entry name" value="FAD/NAD-bd_sf"/>
</dbReference>
<reference evidence="1 2" key="1">
    <citation type="journal article" date="2013" name="Curr. Biol.">
        <title>The Genome of the Foraminiferan Reticulomyxa filosa.</title>
        <authorList>
            <person name="Glockner G."/>
            <person name="Hulsmann N."/>
            <person name="Schleicher M."/>
            <person name="Noegel A.A."/>
            <person name="Eichinger L."/>
            <person name="Gallinger C."/>
            <person name="Pawlowski J."/>
            <person name="Sierra R."/>
            <person name="Euteneuer U."/>
            <person name="Pillet L."/>
            <person name="Moustafa A."/>
            <person name="Platzer M."/>
            <person name="Groth M."/>
            <person name="Szafranski K."/>
            <person name="Schliwa M."/>
        </authorList>
    </citation>
    <scope>NUCLEOTIDE SEQUENCE [LARGE SCALE GENOMIC DNA]</scope>
</reference>
<name>X6LQL5_RETFI</name>